<dbReference type="GO" id="GO:0006355">
    <property type="term" value="P:regulation of DNA-templated transcription"/>
    <property type="evidence" value="ECO:0007669"/>
    <property type="project" value="InterPro"/>
</dbReference>
<dbReference type="Proteomes" id="UP000243469">
    <property type="component" value="Unassembled WGS sequence"/>
</dbReference>
<accession>A0A2G6JRJ8</accession>
<comment type="caution">
    <text evidence="3">The sequence shown here is derived from an EMBL/GenBank/DDBJ whole genome shotgun (WGS) entry which is preliminary data.</text>
</comment>
<keyword evidence="1" id="KW-1277">Toxin-antitoxin system</keyword>
<dbReference type="InterPro" id="IPR010985">
    <property type="entry name" value="Ribbon_hlx_hlx"/>
</dbReference>
<proteinExistence type="inferred from homology"/>
<evidence type="ECO:0000313" key="3">
    <source>
        <dbReference type="EMBL" id="PIE25159.1"/>
    </source>
</evidence>
<dbReference type="PANTHER" id="PTHR35401:SF2">
    <property type="entry name" value="ABC-TYPE TRANSPORT SYSTEM"/>
    <property type="match status" value="1"/>
</dbReference>
<name>A0A2G6JRJ8_NEPCE</name>
<evidence type="ECO:0000256" key="1">
    <source>
        <dbReference type="ARBA" id="ARBA00022649"/>
    </source>
</evidence>
<dbReference type="InterPro" id="IPR014795">
    <property type="entry name" value="TacA_1-like"/>
</dbReference>
<gene>
    <name evidence="3" type="ORF">CSA60_01315</name>
</gene>
<sequence length="101" mass="10661">MPAATPKDARLVARVPQDVQEFVKNAADLSGATLSQFIVEAVTTKARSVYESEQSIRLSMQGAEAVFAALENPPPINNKLLNAAKALNANGGLNYADDSST</sequence>
<dbReference type="EMBL" id="PDSH01000012">
    <property type="protein sequence ID" value="PIE25159.1"/>
    <property type="molecule type" value="Genomic_DNA"/>
</dbReference>
<dbReference type="Gene3D" id="1.20.890.30">
    <property type="entry name" value="VCA0319-like"/>
    <property type="match status" value="1"/>
</dbReference>
<dbReference type="PANTHER" id="PTHR35401">
    <property type="entry name" value="COPG FAMILY HELIX-TURN-HELIX PROTEIN-RELATED-RELATED"/>
    <property type="match status" value="1"/>
</dbReference>
<evidence type="ECO:0008006" key="5">
    <source>
        <dbReference type="Google" id="ProtNLM"/>
    </source>
</evidence>
<organism evidence="3 4">
    <name type="scientific">Neptuniibacter caesariensis</name>
    <dbReference type="NCBI Taxonomy" id="207954"/>
    <lineage>
        <taxon>Bacteria</taxon>
        <taxon>Pseudomonadati</taxon>
        <taxon>Pseudomonadota</taxon>
        <taxon>Gammaproteobacteria</taxon>
        <taxon>Oceanospirillales</taxon>
        <taxon>Oceanospirillaceae</taxon>
        <taxon>Neptuniibacter</taxon>
    </lineage>
</organism>
<dbReference type="InterPro" id="IPR013321">
    <property type="entry name" value="Arc_rbn_hlx_hlx"/>
</dbReference>
<evidence type="ECO:0000256" key="2">
    <source>
        <dbReference type="ARBA" id="ARBA00049988"/>
    </source>
</evidence>
<dbReference type="SUPFAM" id="SSF47598">
    <property type="entry name" value="Ribbon-helix-helix"/>
    <property type="match status" value="1"/>
</dbReference>
<reference evidence="3 4" key="1">
    <citation type="submission" date="2017-10" db="EMBL/GenBank/DDBJ databases">
        <title>Novel microbial diversity and functional potential in the marine mammal oral microbiome.</title>
        <authorList>
            <person name="Dudek N.K."/>
            <person name="Sun C.L."/>
            <person name="Burstein D."/>
            <person name="Kantor R.S."/>
            <person name="Aliaga Goltsman D.S."/>
            <person name="Bik E.M."/>
            <person name="Thomas B.C."/>
            <person name="Banfield J.F."/>
            <person name="Relman D.A."/>
        </authorList>
    </citation>
    <scope>NUCLEOTIDE SEQUENCE [LARGE SCALE GENOMIC DNA]</scope>
    <source>
        <strain evidence="3">DOLJORAL78_47_21</strain>
    </source>
</reference>
<dbReference type="Gene3D" id="1.10.1220.10">
    <property type="entry name" value="Met repressor-like"/>
    <property type="match status" value="1"/>
</dbReference>
<dbReference type="AlphaFoldDB" id="A0A2G6JRJ8"/>
<dbReference type="Pfam" id="PF08681">
    <property type="entry name" value="TacA1"/>
    <property type="match status" value="1"/>
</dbReference>
<evidence type="ECO:0000313" key="4">
    <source>
        <dbReference type="Proteomes" id="UP000243469"/>
    </source>
</evidence>
<dbReference type="NCBIfam" id="NF041551">
    <property type="entry name" value="YlcI_YnfO_N"/>
    <property type="match status" value="1"/>
</dbReference>
<protein>
    <recommendedName>
        <fullName evidence="5">DUF1778 domain-containing protein</fullName>
    </recommendedName>
</protein>
<comment type="similarity">
    <text evidence="2">Belongs to the TacA antitoxin family.</text>
</comment>